<feature type="domain" description="Retrotransposon Copia-like N-terminal" evidence="1">
    <location>
        <begin position="34"/>
        <end position="81"/>
    </location>
</feature>
<gene>
    <name evidence="2" type="ORF">Sangu_2749100</name>
</gene>
<dbReference type="AlphaFoldDB" id="A0AAW2IUV6"/>
<accession>A0AAW2IUV6</accession>
<proteinExistence type="predicted"/>
<evidence type="ECO:0000259" key="1">
    <source>
        <dbReference type="Pfam" id="PF14244"/>
    </source>
</evidence>
<dbReference type="PANTHER" id="PTHR37610">
    <property type="entry name" value="CCHC-TYPE DOMAIN-CONTAINING PROTEIN"/>
    <property type="match status" value="1"/>
</dbReference>
<organism evidence="2">
    <name type="scientific">Sesamum angustifolium</name>
    <dbReference type="NCBI Taxonomy" id="2727405"/>
    <lineage>
        <taxon>Eukaryota</taxon>
        <taxon>Viridiplantae</taxon>
        <taxon>Streptophyta</taxon>
        <taxon>Embryophyta</taxon>
        <taxon>Tracheophyta</taxon>
        <taxon>Spermatophyta</taxon>
        <taxon>Magnoliopsida</taxon>
        <taxon>eudicotyledons</taxon>
        <taxon>Gunneridae</taxon>
        <taxon>Pentapetalae</taxon>
        <taxon>asterids</taxon>
        <taxon>lamiids</taxon>
        <taxon>Lamiales</taxon>
        <taxon>Pedaliaceae</taxon>
        <taxon>Sesamum</taxon>
    </lineage>
</organism>
<comment type="caution">
    <text evidence="2">The sequence shown here is derived from an EMBL/GenBank/DDBJ whole genome shotgun (WGS) entry which is preliminary data.</text>
</comment>
<protein>
    <recommendedName>
        <fullName evidence="1">Retrotransposon Copia-like N-terminal domain-containing protein</fullName>
    </recommendedName>
</protein>
<evidence type="ECO:0000313" key="2">
    <source>
        <dbReference type="EMBL" id="KAL0286079.1"/>
    </source>
</evidence>
<dbReference type="EMBL" id="JACGWK010001557">
    <property type="protein sequence ID" value="KAL0286079.1"/>
    <property type="molecule type" value="Genomic_DNA"/>
</dbReference>
<dbReference type="InterPro" id="IPR029472">
    <property type="entry name" value="Copia-like_N"/>
</dbReference>
<sequence length="139" mass="15969">MPSLATIIGNRASASPNQVDIEQTQLDMDSLQLHGGEHSGMIIVTKPMDSTNYMTWCRSVKLALSAQMKLCFIDSSYDKPSKEDKNYDKWIKVDSMVQTWSLNLISKDIVGAFLYMKTFRELWLEEWYGQCNDPLLHKL</sequence>
<dbReference type="PANTHER" id="PTHR37610:SF40">
    <property type="entry name" value="OS01G0909600 PROTEIN"/>
    <property type="match status" value="1"/>
</dbReference>
<name>A0AAW2IUV6_9LAMI</name>
<dbReference type="Pfam" id="PF14244">
    <property type="entry name" value="Retrotran_gag_3"/>
    <property type="match status" value="1"/>
</dbReference>
<reference evidence="2" key="2">
    <citation type="journal article" date="2024" name="Plant">
        <title>Genomic evolution and insights into agronomic trait innovations of Sesamum species.</title>
        <authorList>
            <person name="Miao H."/>
            <person name="Wang L."/>
            <person name="Qu L."/>
            <person name="Liu H."/>
            <person name="Sun Y."/>
            <person name="Le M."/>
            <person name="Wang Q."/>
            <person name="Wei S."/>
            <person name="Zheng Y."/>
            <person name="Lin W."/>
            <person name="Duan Y."/>
            <person name="Cao H."/>
            <person name="Xiong S."/>
            <person name="Wang X."/>
            <person name="Wei L."/>
            <person name="Li C."/>
            <person name="Ma Q."/>
            <person name="Ju M."/>
            <person name="Zhao R."/>
            <person name="Li G."/>
            <person name="Mu C."/>
            <person name="Tian Q."/>
            <person name="Mei H."/>
            <person name="Zhang T."/>
            <person name="Gao T."/>
            <person name="Zhang H."/>
        </authorList>
    </citation>
    <scope>NUCLEOTIDE SEQUENCE</scope>
    <source>
        <strain evidence="2">G01</strain>
    </source>
</reference>
<reference evidence="2" key="1">
    <citation type="submission" date="2020-06" db="EMBL/GenBank/DDBJ databases">
        <authorList>
            <person name="Li T."/>
            <person name="Hu X."/>
            <person name="Zhang T."/>
            <person name="Song X."/>
            <person name="Zhang H."/>
            <person name="Dai N."/>
            <person name="Sheng W."/>
            <person name="Hou X."/>
            <person name="Wei L."/>
        </authorList>
    </citation>
    <scope>NUCLEOTIDE SEQUENCE</scope>
    <source>
        <strain evidence="2">G01</strain>
        <tissue evidence="2">Leaf</tissue>
    </source>
</reference>